<dbReference type="Pfam" id="PF04403">
    <property type="entry name" value="PqiA"/>
    <property type="match status" value="1"/>
</dbReference>
<evidence type="ECO:0000256" key="3">
    <source>
        <dbReference type="ARBA" id="ARBA00022519"/>
    </source>
</evidence>
<evidence type="ECO:0000256" key="5">
    <source>
        <dbReference type="ARBA" id="ARBA00022989"/>
    </source>
</evidence>
<evidence type="ECO:0000256" key="6">
    <source>
        <dbReference type="ARBA" id="ARBA00023136"/>
    </source>
</evidence>
<feature type="transmembrane region" description="Helical" evidence="7">
    <location>
        <begin position="111"/>
        <end position="140"/>
    </location>
</feature>
<keyword evidence="5 7" id="KW-1133">Transmembrane helix</keyword>
<dbReference type="InterPro" id="IPR051800">
    <property type="entry name" value="PqiA-PqiB_transport"/>
</dbReference>
<evidence type="ECO:0000256" key="1">
    <source>
        <dbReference type="ARBA" id="ARBA00004533"/>
    </source>
</evidence>
<comment type="caution">
    <text evidence="8">The sequence shown here is derived from an EMBL/GenBank/DDBJ whole genome shotgun (WGS) entry which is preliminary data.</text>
</comment>
<dbReference type="EMBL" id="JBHRXZ010000003">
    <property type="protein sequence ID" value="MFC3606540.1"/>
    <property type="molecule type" value="Genomic_DNA"/>
</dbReference>
<dbReference type="RefSeq" id="WP_386360674.1">
    <property type="nucleotide sequence ID" value="NZ_JBHRXZ010000003.1"/>
</dbReference>
<sequence>MQCNAGSGPAPNPPVLSPLPPLEQLAACPECDLLMAKPMLSPGQKAQCPRCGYQLFAAHSRIVERSLALVIAALLLFIPANFLPIMQLSLLGRTTYETVWSGVISLYQSNMRGIALIVFLCSMAVPLLKLLCQLAVLLSIRTGQGRRYGLFLYRSYHHMRVWGMLEVYLLGILVSIIKLKGMAELGLGFGLLCFVALLLVQLWLEVIMSPQQIWEALSDPHARA</sequence>
<dbReference type="InterPro" id="IPR007498">
    <property type="entry name" value="PqiA-like"/>
</dbReference>
<feature type="transmembrane region" description="Helical" evidence="7">
    <location>
        <begin position="161"/>
        <end position="179"/>
    </location>
</feature>
<dbReference type="PANTHER" id="PTHR30462:SF3">
    <property type="entry name" value="INTERMEMBRANE TRANSPORT PROTEIN PQIA"/>
    <property type="match status" value="1"/>
</dbReference>
<keyword evidence="2" id="KW-1003">Cell membrane</keyword>
<comment type="subcellular location">
    <subcellularLocation>
        <location evidence="1">Cell inner membrane</location>
    </subcellularLocation>
</comment>
<keyword evidence="3" id="KW-0997">Cell inner membrane</keyword>
<reference evidence="9" key="1">
    <citation type="journal article" date="2019" name="Int. J. Syst. Evol. Microbiol.">
        <title>The Global Catalogue of Microorganisms (GCM) 10K type strain sequencing project: providing services to taxonomists for standard genome sequencing and annotation.</title>
        <authorList>
            <consortium name="The Broad Institute Genomics Platform"/>
            <consortium name="The Broad Institute Genome Sequencing Center for Infectious Disease"/>
            <person name="Wu L."/>
            <person name="Ma J."/>
        </authorList>
    </citation>
    <scope>NUCLEOTIDE SEQUENCE [LARGE SCALE GENOMIC DNA]</scope>
    <source>
        <strain evidence="9">KCTC 42447</strain>
    </source>
</reference>
<evidence type="ECO:0000256" key="4">
    <source>
        <dbReference type="ARBA" id="ARBA00022692"/>
    </source>
</evidence>
<feature type="transmembrane region" description="Helical" evidence="7">
    <location>
        <begin position="67"/>
        <end position="91"/>
    </location>
</feature>
<dbReference type="Proteomes" id="UP001595630">
    <property type="component" value="Unassembled WGS sequence"/>
</dbReference>
<accession>A0ABV7T2N5</accession>
<evidence type="ECO:0000256" key="2">
    <source>
        <dbReference type="ARBA" id="ARBA00022475"/>
    </source>
</evidence>
<keyword evidence="6 7" id="KW-0472">Membrane</keyword>
<evidence type="ECO:0000313" key="8">
    <source>
        <dbReference type="EMBL" id="MFC3606540.1"/>
    </source>
</evidence>
<name>A0ABV7T2N5_9GAMM</name>
<proteinExistence type="predicted"/>
<evidence type="ECO:0000256" key="7">
    <source>
        <dbReference type="SAM" id="Phobius"/>
    </source>
</evidence>
<keyword evidence="9" id="KW-1185">Reference proteome</keyword>
<organism evidence="8 9">
    <name type="scientific">Stutzerimonas tarimensis</name>
    <dbReference type="NCBI Taxonomy" id="1507735"/>
    <lineage>
        <taxon>Bacteria</taxon>
        <taxon>Pseudomonadati</taxon>
        <taxon>Pseudomonadota</taxon>
        <taxon>Gammaproteobacteria</taxon>
        <taxon>Pseudomonadales</taxon>
        <taxon>Pseudomonadaceae</taxon>
        <taxon>Stutzerimonas</taxon>
    </lineage>
</organism>
<dbReference type="PANTHER" id="PTHR30462">
    <property type="entry name" value="INTERMEMBRANE TRANSPORT PROTEIN PQIB-RELATED"/>
    <property type="match status" value="1"/>
</dbReference>
<keyword evidence="4 7" id="KW-0812">Transmembrane</keyword>
<feature type="transmembrane region" description="Helical" evidence="7">
    <location>
        <begin position="185"/>
        <end position="204"/>
    </location>
</feature>
<protein>
    <submittedName>
        <fullName evidence="8">Paraquat-inducible protein A</fullName>
    </submittedName>
</protein>
<evidence type="ECO:0000313" key="9">
    <source>
        <dbReference type="Proteomes" id="UP001595630"/>
    </source>
</evidence>
<gene>
    <name evidence="8" type="ORF">ACFOMF_01900</name>
</gene>